<sequence>MAAFTGYVKVITNTRSNSPARATSWWYQLGLEREVQELRKLRTLPEHRLGRIDWELESMKCFGKPLRHFVYEAGANTAQLVTYIRFMDKCIAMWKMHCAGIGRTSGEMTQ</sequence>
<reference evidence="1" key="1">
    <citation type="submission" date="2018-05" db="EMBL/GenBank/DDBJ databases">
        <title>Effector identification in a new, highly contiguous assembly of the strawberry crown rot pathogen Phytophthora cactorum.</title>
        <authorList>
            <person name="Armitage A.D."/>
            <person name="Nellist C.F."/>
            <person name="Bates H."/>
            <person name="Vickerstaff R.J."/>
            <person name="Harrison R.J."/>
        </authorList>
    </citation>
    <scope>NUCLEOTIDE SEQUENCE</scope>
    <source>
        <strain evidence="1">P421</strain>
    </source>
</reference>
<dbReference type="AlphaFoldDB" id="A0A8T1HGV2"/>
<dbReference type="EMBL" id="RCMV01000990">
    <property type="protein sequence ID" value="KAG3211166.1"/>
    <property type="molecule type" value="Genomic_DNA"/>
</dbReference>
<accession>A0A8T1HGV2</accession>
<gene>
    <name evidence="1" type="ORF">PC129_g17853</name>
</gene>
<organism evidence="1 2">
    <name type="scientific">Phytophthora cactorum</name>
    <dbReference type="NCBI Taxonomy" id="29920"/>
    <lineage>
        <taxon>Eukaryota</taxon>
        <taxon>Sar</taxon>
        <taxon>Stramenopiles</taxon>
        <taxon>Oomycota</taxon>
        <taxon>Peronosporomycetes</taxon>
        <taxon>Peronosporales</taxon>
        <taxon>Peronosporaceae</taxon>
        <taxon>Phytophthora</taxon>
    </lineage>
</organism>
<dbReference type="Proteomes" id="UP000760860">
    <property type="component" value="Unassembled WGS sequence"/>
</dbReference>
<evidence type="ECO:0000313" key="2">
    <source>
        <dbReference type="Proteomes" id="UP000760860"/>
    </source>
</evidence>
<name>A0A8T1HGV2_9STRA</name>
<proteinExistence type="predicted"/>
<protein>
    <submittedName>
        <fullName evidence="1">Uncharacterized protein</fullName>
    </submittedName>
</protein>
<comment type="caution">
    <text evidence="1">The sequence shown here is derived from an EMBL/GenBank/DDBJ whole genome shotgun (WGS) entry which is preliminary data.</text>
</comment>
<evidence type="ECO:0000313" key="1">
    <source>
        <dbReference type="EMBL" id="KAG3211166.1"/>
    </source>
</evidence>